<dbReference type="GO" id="GO:0004519">
    <property type="term" value="F:endonuclease activity"/>
    <property type="evidence" value="ECO:0007669"/>
    <property type="project" value="UniProtKB-KW"/>
</dbReference>
<reference evidence="8 9" key="1">
    <citation type="submission" date="2016-03" db="EMBL/GenBank/DDBJ databases">
        <title>EvidentialGene: Evidence-directed Construction of Genes on Genomes.</title>
        <authorList>
            <person name="Gilbert D.G."/>
            <person name="Choi J.-H."/>
            <person name="Mockaitis K."/>
            <person name="Colbourne J."/>
            <person name="Pfrender M."/>
        </authorList>
    </citation>
    <scope>NUCLEOTIDE SEQUENCE [LARGE SCALE GENOMIC DNA]</scope>
    <source>
        <strain evidence="8 9">Xinb3</strain>
        <tissue evidence="8">Complete organism</tissue>
    </source>
</reference>
<dbReference type="InterPro" id="IPR041373">
    <property type="entry name" value="RT_RNaseH"/>
</dbReference>
<organism evidence="8 9">
    <name type="scientific">Daphnia magna</name>
    <dbReference type="NCBI Taxonomy" id="35525"/>
    <lineage>
        <taxon>Eukaryota</taxon>
        <taxon>Metazoa</taxon>
        <taxon>Ecdysozoa</taxon>
        <taxon>Arthropoda</taxon>
        <taxon>Crustacea</taxon>
        <taxon>Branchiopoda</taxon>
        <taxon>Diplostraca</taxon>
        <taxon>Cladocera</taxon>
        <taxon>Anomopoda</taxon>
        <taxon>Daphniidae</taxon>
        <taxon>Daphnia</taxon>
    </lineage>
</organism>
<dbReference type="InterPro" id="IPR043502">
    <property type="entry name" value="DNA/RNA_pol_sf"/>
</dbReference>
<dbReference type="GO" id="GO:0016787">
    <property type="term" value="F:hydrolase activity"/>
    <property type="evidence" value="ECO:0007669"/>
    <property type="project" value="UniProtKB-KW"/>
</dbReference>
<evidence type="ECO:0000259" key="7">
    <source>
        <dbReference type="Pfam" id="PF17917"/>
    </source>
</evidence>
<dbReference type="Gene3D" id="3.10.20.370">
    <property type="match status" value="1"/>
</dbReference>
<keyword evidence="6" id="KW-0695">RNA-directed DNA polymerase</keyword>
<accession>A0A162BSD3</accession>
<keyword evidence="1" id="KW-0808">Transferase</keyword>
<dbReference type="EMBL" id="LRGB01023522">
    <property type="protein sequence ID" value="KZR96840.1"/>
    <property type="molecule type" value="Genomic_DNA"/>
</dbReference>
<evidence type="ECO:0000256" key="3">
    <source>
        <dbReference type="ARBA" id="ARBA00022722"/>
    </source>
</evidence>
<proteinExistence type="predicted"/>
<comment type="caution">
    <text evidence="8">The sequence shown here is derived from an EMBL/GenBank/DDBJ whole genome shotgun (WGS) entry which is preliminary data.</text>
</comment>
<dbReference type="Proteomes" id="UP000076858">
    <property type="component" value="Unassembled WGS sequence"/>
</dbReference>
<evidence type="ECO:0000256" key="1">
    <source>
        <dbReference type="ARBA" id="ARBA00022679"/>
    </source>
</evidence>
<dbReference type="PANTHER" id="PTHR34072">
    <property type="entry name" value="ENZYMATIC POLYPROTEIN-RELATED"/>
    <property type="match status" value="1"/>
</dbReference>
<evidence type="ECO:0000256" key="6">
    <source>
        <dbReference type="ARBA" id="ARBA00022918"/>
    </source>
</evidence>
<keyword evidence="9" id="KW-1185">Reference proteome</keyword>
<dbReference type="GO" id="GO:0003964">
    <property type="term" value="F:RNA-directed DNA polymerase activity"/>
    <property type="evidence" value="ECO:0007669"/>
    <property type="project" value="UniProtKB-KW"/>
</dbReference>
<sequence length="174" mass="19661">ALVRAATLAYPDFSRPFEIHPDACDYGLGAVLLQRVDNVERTLSFASRLLSKSEANYSMTEKECLALVWAVKKFRSYIWGMETLVVTDRHALCWLLTKKDQAGRLARLSLQLQEFLLRIAHRSGRLHSDADAFSRYPVGAAKELDEDLHCVLAAHSVDSDSKIELQRAQRGKWG</sequence>
<dbReference type="SUPFAM" id="SSF56672">
    <property type="entry name" value="DNA/RNA polymerases"/>
    <property type="match status" value="1"/>
</dbReference>
<feature type="non-terminal residue" evidence="8">
    <location>
        <position position="1"/>
    </location>
</feature>
<evidence type="ECO:0000256" key="5">
    <source>
        <dbReference type="ARBA" id="ARBA00022801"/>
    </source>
</evidence>
<keyword evidence="5" id="KW-0378">Hydrolase</keyword>
<keyword evidence="4" id="KW-0255">Endonuclease</keyword>
<evidence type="ECO:0000313" key="8">
    <source>
        <dbReference type="EMBL" id="KZR96840.1"/>
    </source>
</evidence>
<keyword evidence="3" id="KW-0540">Nuclease</keyword>
<keyword evidence="2" id="KW-0548">Nucleotidyltransferase</keyword>
<dbReference type="CDD" id="cd09274">
    <property type="entry name" value="RNase_HI_RT_Ty3"/>
    <property type="match status" value="1"/>
</dbReference>
<dbReference type="STRING" id="35525.A0A162BSD3"/>
<dbReference type="Pfam" id="PF17917">
    <property type="entry name" value="RT_RNaseH"/>
    <property type="match status" value="1"/>
</dbReference>
<name>A0A162BSD3_9CRUS</name>
<gene>
    <name evidence="8" type="ORF">APZ42_008602</name>
</gene>
<evidence type="ECO:0000313" key="9">
    <source>
        <dbReference type="Proteomes" id="UP000076858"/>
    </source>
</evidence>
<dbReference type="AlphaFoldDB" id="A0A162BSD3"/>
<dbReference type="FunFam" id="3.10.20.370:FF:000001">
    <property type="entry name" value="Retrovirus-related Pol polyprotein from transposon 17.6-like protein"/>
    <property type="match status" value="1"/>
</dbReference>
<evidence type="ECO:0000256" key="4">
    <source>
        <dbReference type="ARBA" id="ARBA00022759"/>
    </source>
</evidence>
<protein>
    <recommendedName>
        <fullName evidence="7">Reverse transcriptase RNase H-like domain-containing protein</fullName>
    </recommendedName>
</protein>
<feature type="domain" description="Reverse transcriptase RNase H-like" evidence="7">
    <location>
        <begin position="12"/>
        <end position="115"/>
    </location>
</feature>
<evidence type="ECO:0000256" key="2">
    <source>
        <dbReference type="ARBA" id="ARBA00022695"/>
    </source>
</evidence>